<name>A0A1H3BU73_9BACL</name>
<feature type="region of interest" description="Disordered" evidence="1">
    <location>
        <begin position="397"/>
        <end position="436"/>
    </location>
</feature>
<evidence type="ECO:0000313" key="2">
    <source>
        <dbReference type="EMBL" id="SDX45301.1"/>
    </source>
</evidence>
<dbReference type="RefSeq" id="WP_091742610.1">
    <property type="nucleotide sequence ID" value="NZ_FNNQ01000018.1"/>
</dbReference>
<proteinExistence type="predicted"/>
<dbReference type="Gene3D" id="3.40.140.120">
    <property type="match status" value="1"/>
</dbReference>
<accession>A0A1H3BU73</accession>
<protein>
    <submittedName>
        <fullName evidence="2">Phage portal protein, HK97 family</fullName>
    </submittedName>
</protein>
<dbReference type="OrthoDB" id="9765386at2"/>
<keyword evidence="3" id="KW-1185">Reference proteome</keyword>
<evidence type="ECO:0000256" key="1">
    <source>
        <dbReference type="SAM" id="MobiDB-lite"/>
    </source>
</evidence>
<dbReference type="Pfam" id="PF04860">
    <property type="entry name" value="Phage_portal"/>
    <property type="match status" value="1"/>
</dbReference>
<sequence length="677" mass="75734">MGFVSGIWEKRSGLSRPDRWLTEAMGGRPTSSGARVNEDTALRSTAVYAAVRVLSETIASLPLAVYQRMPGGGKDKAVNHPLYTILHDIANEEMTAMTLRETLQGHLALRGNGYAEIEYDKAGGIRALWPLRPDRVTPERLPSGKLQYRLLLPDGQGVILPAERVLHIPGLSYDGLIGYSPIALAREAVGLSLATEEFGARFFGNGAQVSGVLEHPGRLGEEAQRNIRGSFEEAHSGLSRSHRLMILEEGMKYSRIGIPPEDAQFLETRKFQLTEIARIFRVPPHMLADLSQATFSNIEHQSIEFVTHTIRPWLVRWEQAISMKLLSPVERKSLFTEHKVDGLLRGDIKSRYEAYSIGRQNGWLSANDVRDLENMNPLPEDQGDMYLVPLNMVPADQVGQVPEGEKKPIEDDSNEKEMESDSRSREKRDLEQRSIRSATARRRLGNAYKRMFSEAASRVIRREKADVMRQAEKMLGKRDAGLFTDWLERFYRDHQGFVERNFSPVVFAFAEAIQAEAAEEVGHQVGMTPEIREFAGAYLSTFVARYIGSSLGQLRKNLREALEQGADPLISLNERFNEWEENRPAKVADRETNQGGNAFAKATYISAGFMRVQWRSSGGSCRYCAQMDGKTVGINSTFVGKGEELQPEGEKPLIPSTNVGHPPLHRGCDCMIVASTF</sequence>
<dbReference type="STRING" id="1048340.SAMN05444487_11830"/>
<dbReference type="EMBL" id="FNNQ01000018">
    <property type="protein sequence ID" value="SDX45301.1"/>
    <property type="molecule type" value="Genomic_DNA"/>
</dbReference>
<dbReference type="AlphaFoldDB" id="A0A1H3BU73"/>
<dbReference type="Gene3D" id="3.30.1120.70">
    <property type="match status" value="1"/>
</dbReference>
<reference evidence="2 3" key="1">
    <citation type="submission" date="2016-10" db="EMBL/GenBank/DDBJ databases">
        <authorList>
            <person name="de Groot N.N."/>
        </authorList>
    </citation>
    <scope>NUCLEOTIDE SEQUENCE [LARGE SCALE GENOMIC DNA]</scope>
    <source>
        <strain evidence="2 3">DSM 45610</strain>
    </source>
</reference>
<dbReference type="InterPro" id="IPR006944">
    <property type="entry name" value="Phage/GTA_portal"/>
</dbReference>
<dbReference type="NCBIfam" id="TIGR01537">
    <property type="entry name" value="portal_HK97"/>
    <property type="match status" value="1"/>
</dbReference>
<dbReference type="Gene3D" id="1.20.1270.210">
    <property type="match status" value="1"/>
</dbReference>
<feature type="compositionally biased region" description="Basic and acidic residues" evidence="1">
    <location>
        <begin position="403"/>
        <end position="434"/>
    </location>
</feature>
<organism evidence="2 3">
    <name type="scientific">Marininema mesophilum</name>
    <dbReference type="NCBI Taxonomy" id="1048340"/>
    <lineage>
        <taxon>Bacteria</taxon>
        <taxon>Bacillati</taxon>
        <taxon>Bacillota</taxon>
        <taxon>Bacilli</taxon>
        <taxon>Bacillales</taxon>
        <taxon>Thermoactinomycetaceae</taxon>
        <taxon>Marininema</taxon>
    </lineage>
</organism>
<dbReference type="InterPro" id="IPR006427">
    <property type="entry name" value="Portal_HK97"/>
</dbReference>
<gene>
    <name evidence="2" type="ORF">SAMN05444487_11830</name>
</gene>
<evidence type="ECO:0000313" key="3">
    <source>
        <dbReference type="Proteomes" id="UP000198534"/>
    </source>
</evidence>
<dbReference type="Proteomes" id="UP000198534">
    <property type="component" value="Unassembled WGS sequence"/>
</dbReference>